<keyword evidence="9" id="KW-0460">Magnesium</keyword>
<comment type="caution">
    <text evidence="13">The sequence shown here is derived from an EMBL/GenBank/DDBJ whole genome shotgun (WGS) entry which is preliminary data.</text>
</comment>
<dbReference type="GO" id="GO:0004737">
    <property type="term" value="F:pyruvate decarboxylase activity"/>
    <property type="evidence" value="ECO:0007669"/>
    <property type="project" value="UniProtKB-EC"/>
</dbReference>
<keyword evidence="10" id="KW-0786">Thiamine pyrophosphate</keyword>
<evidence type="ECO:0000256" key="1">
    <source>
        <dbReference type="ARBA" id="ARBA00001041"/>
    </source>
</evidence>
<dbReference type="Pfam" id="PF02775">
    <property type="entry name" value="TPP_enzyme_C"/>
    <property type="match status" value="1"/>
</dbReference>
<dbReference type="InterPro" id="IPR029061">
    <property type="entry name" value="THDP-binding"/>
</dbReference>
<keyword evidence="7" id="KW-0479">Metal-binding</keyword>
<evidence type="ECO:0000259" key="12">
    <source>
        <dbReference type="Pfam" id="PF02775"/>
    </source>
</evidence>
<keyword evidence="8" id="KW-0210">Decarboxylase</keyword>
<evidence type="ECO:0000256" key="6">
    <source>
        <dbReference type="ARBA" id="ARBA00013202"/>
    </source>
</evidence>
<dbReference type="SUPFAM" id="SSF52518">
    <property type="entry name" value="Thiamin diphosphate-binding fold (THDP-binding)"/>
    <property type="match status" value="1"/>
</dbReference>
<comment type="cofactor">
    <cofactor evidence="3">
        <name>thiamine diphosphate</name>
        <dbReference type="ChEBI" id="CHEBI:58937"/>
    </cofactor>
</comment>
<dbReference type="GO" id="GO:0000949">
    <property type="term" value="P:aromatic amino acid family catabolic process to alcohol via Ehrlich pathway"/>
    <property type="evidence" value="ECO:0007669"/>
    <property type="project" value="TreeGrafter"/>
</dbReference>
<evidence type="ECO:0000256" key="5">
    <source>
        <dbReference type="ARBA" id="ARBA00011881"/>
    </source>
</evidence>
<evidence type="ECO:0000313" key="14">
    <source>
        <dbReference type="Proteomes" id="UP001064489"/>
    </source>
</evidence>
<comment type="similarity">
    <text evidence="4">Belongs to the TPP enzyme family.</text>
</comment>
<gene>
    <name evidence="13" type="ORF">LWI28_007690</name>
</gene>
<dbReference type="Proteomes" id="UP001064489">
    <property type="component" value="Chromosome 11"/>
</dbReference>
<evidence type="ECO:0000256" key="7">
    <source>
        <dbReference type="ARBA" id="ARBA00022723"/>
    </source>
</evidence>
<evidence type="ECO:0000256" key="10">
    <source>
        <dbReference type="ARBA" id="ARBA00023052"/>
    </source>
</evidence>
<protein>
    <recommendedName>
        <fullName evidence="6">pyruvate decarboxylase</fullName>
        <ecNumber evidence="6">4.1.1.1</ecNumber>
    </recommendedName>
</protein>
<dbReference type="InterPro" id="IPR011766">
    <property type="entry name" value="TPP_enzyme_TPP-bd"/>
</dbReference>
<evidence type="ECO:0000256" key="2">
    <source>
        <dbReference type="ARBA" id="ARBA00001920"/>
    </source>
</evidence>
<dbReference type="GO" id="GO:0030976">
    <property type="term" value="F:thiamine pyrophosphate binding"/>
    <property type="evidence" value="ECO:0007669"/>
    <property type="project" value="InterPro"/>
</dbReference>
<dbReference type="GO" id="GO:0046872">
    <property type="term" value="F:metal ion binding"/>
    <property type="evidence" value="ECO:0007669"/>
    <property type="project" value="UniProtKB-KW"/>
</dbReference>
<dbReference type="PANTHER" id="PTHR43452:SF22">
    <property type="entry name" value="PYRUVATE DECARBOXYLASE"/>
    <property type="match status" value="1"/>
</dbReference>
<keyword evidence="14" id="KW-1185">Reference proteome</keyword>
<dbReference type="PANTHER" id="PTHR43452">
    <property type="entry name" value="PYRUVATE DECARBOXYLASE"/>
    <property type="match status" value="1"/>
</dbReference>
<evidence type="ECO:0000256" key="9">
    <source>
        <dbReference type="ARBA" id="ARBA00022842"/>
    </source>
</evidence>
<dbReference type="Gene3D" id="3.40.50.970">
    <property type="match status" value="1"/>
</dbReference>
<organism evidence="13 14">
    <name type="scientific">Acer negundo</name>
    <name type="common">Box elder</name>
    <dbReference type="NCBI Taxonomy" id="4023"/>
    <lineage>
        <taxon>Eukaryota</taxon>
        <taxon>Viridiplantae</taxon>
        <taxon>Streptophyta</taxon>
        <taxon>Embryophyta</taxon>
        <taxon>Tracheophyta</taxon>
        <taxon>Spermatophyta</taxon>
        <taxon>Magnoliopsida</taxon>
        <taxon>eudicotyledons</taxon>
        <taxon>Gunneridae</taxon>
        <taxon>Pentapetalae</taxon>
        <taxon>rosids</taxon>
        <taxon>malvids</taxon>
        <taxon>Sapindales</taxon>
        <taxon>Sapindaceae</taxon>
        <taxon>Hippocastanoideae</taxon>
        <taxon>Acereae</taxon>
        <taxon>Acer</taxon>
    </lineage>
</organism>
<comment type="subunit">
    <text evidence="5">Homotetramer.</text>
</comment>
<accession>A0AAD5I5T1</accession>
<evidence type="ECO:0000256" key="4">
    <source>
        <dbReference type="ARBA" id="ARBA00007812"/>
    </source>
</evidence>
<reference evidence="13" key="2">
    <citation type="submission" date="2023-02" db="EMBL/GenBank/DDBJ databases">
        <authorList>
            <person name="Swenson N.G."/>
            <person name="Wegrzyn J.L."/>
            <person name="Mcevoy S.L."/>
        </authorList>
    </citation>
    <scope>NUCLEOTIDE SEQUENCE</scope>
    <source>
        <strain evidence="13">91603</strain>
        <tissue evidence="13">Leaf</tissue>
    </source>
</reference>
<proteinExistence type="inferred from homology"/>
<sequence>MKDFLEALSKKLEHNTTAYENHNLHVLEPEALPKSDSKEGLKVNFLLKHIQKMLLECWVTWLCLPRLSDSVGSRYVNQVLYASIGWSVGATIGYAQAAPDKRVIACIGDGSFQTAA</sequence>
<dbReference type="InterPro" id="IPR012110">
    <property type="entry name" value="PDC/IPDC-like"/>
</dbReference>
<comment type="catalytic activity">
    <reaction evidence="1">
        <text>a 2-oxocarboxylate + H(+) = an aldehyde + CO2</text>
        <dbReference type="Rhea" id="RHEA:11628"/>
        <dbReference type="ChEBI" id="CHEBI:15378"/>
        <dbReference type="ChEBI" id="CHEBI:16526"/>
        <dbReference type="ChEBI" id="CHEBI:17478"/>
        <dbReference type="ChEBI" id="CHEBI:35179"/>
        <dbReference type="EC" id="4.1.1.1"/>
    </reaction>
</comment>
<keyword evidence="11" id="KW-0456">Lyase</keyword>
<name>A0AAD5I5T1_ACENE</name>
<dbReference type="EC" id="4.1.1.1" evidence="6"/>
<reference evidence="13" key="1">
    <citation type="journal article" date="2022" name="Plant J.">
        <title>Strategies of tolerance reflected in two North American maple genomes.</title>
        <authorList>
            <person name="McEvoy S.L."/>
            <person name="Sezen U.U."/>
            <person name="Trouern-Trend A."/>
            <person name="McMahon S.M."/>
            <person name="Schaberg P.G."/>
            <person name="Yang J."/>
            <person name="Wegrzyn J.L."/>
            <person name="Swenson N.G."/>
        </authorList>
    </citation>
    <scope>NUCLEOTIDE SEQUENCE</scope>
    <source>
        <strain evidence="13">91603</strain>
    </source>
</reference>
<evidence type="ECO:0000256" key="11">
    <source>
        <dbReference type="ARBA" id="ARBA00023239"/>
    </source>
</evidence>
<evidence type="ECO:0000256" key="3">
    <source>
        <dbReference type="ARBA" id="ARBA00001964"/>
    </source>
</evidence>
<evidence type="ECO:0000256" key="8">
    <source>
        <dbReference type="ARBA" id="ARBA00022793"/>
    </source>
</evidence>
<comment type="cofactor">
    <cofactor evidence="2">
        <name>a metal cation</name>
        <dbReference type="ChEBI" id="CHEBI:25213"/>
    </cofactor>
</comment>
<feature type="domain" description="Thiamine pyrophosphate enzyme TPP-binding" evidence="12">
    <location>
        <begin position="73"/>
        <end position="113"/>
    </location>
</feature>
<evidence type="ECO:0000313" key="13">
    <source>
        <dbReference type="EMBL" id="KAI9153204.1"/>
    </source>
</evidence>
<dbReference type="EMBL" id="JAJSOW010000108">
    <property type="protein sequence ID" value="KAI9153204.1"/>
    <property type="molecule type" value="Genomic_DNA"/>
</dbReference>
<dbReference type="AlphaFoldDB" id="A0AAD5I5T1"/>
<dbReference type="GO" id="GO:0005829">
    <property type="term" value="C:cytosol"/>
    <property type="evidence" value="ECO:0007669"/>
    <property type="project" value="TreeGrafter"/>
</dbReference>